<dbReference type="Proteomes" id="UP000305361">
    <property type="component" value="Segment"/>
</dbReference>
<reference evidence="1 2" key="1">
    <citation type="journal article" date="2019" name="J. Basic Microbiol.">
        <title>Complete genome sequence analysis of temperate Erwinia bacteriophages 49 and 59.</title>
        <authorList>
            <person name="Zlatohurska M."/>
            <person name="Gorb T."/>
            <person name="Romaniuk L."/>
            <person name="Korol N."/>
            <person name="Faidiuk Y."/>
            <person name="Kropinski A.M."/>
            <person name="Kushkina A."/>
            <person name="Tovkach F."/>
        </authorList>
    </citation>
    <scope>NUCLEOTIDE SEQUENCE [LARGE SCALE GENOMIC DNA]</scope>
</reference>
<proteinExistence type="predicted"/>
<accession>A0A4Y1NR38</accession>
<gene>
    <name evidence="1" type="ORF">MZUP3_430</name>
</gene>
<protein>
    <submittedName>
        <fullName evidence="1">Uncharacterized protein</fullName>
    </submittedName>
</protein>
<keyword evidence="2" id="KW-1185">Reference proteome</keyword>
<organism evidence="1 2">
    <name type="scientific">Erwinia phage vB_EhrS_49</name>
    <dbReference type="NCBI Taxonomy" id="2283026"/>
    <lineage>
        <taxon>Viruses</taxon>
        <taxon>Duplodnaviria</taxon>
        <taxon>Heunggongvirae</taxon>
        <taxon>Uroviricota</taxon>
        <taxon>Caudoviricetes</taxon>
        <taxon>Feofaniavirus</taxon>
        <taxon>Feofaniavirus Eho49</taxon>
    </lineage>
</organism>
<evidence type="ECO:0000313" key="1">
    <source>
        <dbReference type="EMBL" id="AXH43459.1"/>
    </source>
</evidence>
<evidence type="ECO:0000313" key="2">
    <source>
        <dbReference type="Proteomes" id="UP000305361"/>
    </source>
</evidence>
<name>A0A4Y1NR38_9CAUD</name>
<sequence length="63" mass="7215">MNIKFQCAFFTTKCGVRPGEITITAEEVMLDDINAKELLGQIDEREIFEYLNARGYNVQERAA</sequence>
<dbReference type="EMBL" id="MH443100">
    <property type="protein sequence ID" value="AXH43459.1"/>
    <property type="molecule type" value="Genomic_DNA"/>
</dbReference>